<evidence type="ECO:0000256" key="1">
    <source>
        <dbReference type="SAM" id="MobiDB-lite"/>
    </source>
</evidence>
<dbReference type="PANTHER" id="PTHR39214">
    <property type="entry name" value="MICROBODY (PEROXISOME) BIOGENESIS PROTEIN PEROXIN 8 (EUROFUNG)"/>
    <property type="match status" value="1"/>
</dbReference>
<protein>
    <submittedName>
        <fullName evidence="2">Uncharacterized protein</fullName>
    </submittedName>
</protein>
<name>A0A9P5SHS1_9FUNG</name>
<evidence type="ECO:0000313" key="3">
    <source>
        <dbReference type="Proteomes" id="UP000696485"/>
    </source>
</evidence>
<accession>A0A9P5SHS1</accession>
<evidence type="ECO:0000313" key="2">
    <source>
        <dbReference type="EMBL" id="KAF9326580.1"/>
    </source>
</evidence>
<dbReference type="InterPro" id="IPR055334">
    <property type="entry name" value="PEX8-like"/>
</dbReference>
<dbReference type="Proteomes" id="UP000696485">
    <property type="component" value="Unassembled WGS sequence"/>
</dbReference>
<sequence>MPSSHPALPPGVLEAIPHSSERPHPQGTAAAQRWARLTIDLVLQPTLWHKLGFAVQWAKWIEWEGGLDLKSPTSCSSPGVLYLQNPLHPFPLNNLLNSVDLPLIDVETLVGCVDTGDWTCLLKEQTDPKLRDQAAQLLENLCLLSFYLRWSLPGLSVAPLPVDGPEQGILRDLVGRILSEGPSPASRRSSIWHQAFSEQALRLTPQQDPRNPTLPSKLSVLLNELLEVVRLDKIRRDGWTDPNVSNSLSDAQFQQLGKLLSTSFFTIIEFADVSLYMPVENIVFLSKFGAQLPASWYSDDFLRTTIRMARKYLLTEKQDKVRVPIQVQGLAAMSTLWSFWMRKTGSGDANVLGQDLVEIMADILATPSLFVGTESRGLFSACFSGLATGLDKWAGLMEPQVVEGLVAGLERGRVTVQDQDMEGIQASLATVLRSKLLLENSPESIKRLTTGILKSFFGDVEALMNTGLVGIEELLQVQRLFQFIVTQNAGLAVVAEENESEKKKKKRKQKKAVVLKGQKWWQALFHGIQDVSSEKDAVPSLLAIAGILRAVQHAEDGPPKVDGESLAMIEDIYVGKLQAVLESLQSPEKRIHLPPQTQACLIFATSQTIPSLPTCKSRLGSDYCALLANLLVDNMLDLNKDGILPLGHILRVIGQDLFIHGSKGNYLPVEGEAHSLLTKTVRGPLFSEMGRIARTVATLLEGMEDWKEIGSILQRMRSFAINIHADWSRSRLSQADTFLVAEPGQEKEAGVMQLDQESTKAMAMLFQVFKTLLFAYTMIFGAVVEKSSTEPVPARLVSHLDYLILDSYAYLYFTTYKLGPGGFQVYEELITTMLTRMVAAEAPVDPQLNSSLQGNHHVLLNKTLEAMMPKAELGYGDVVMESRTLYFMNLLERLMPAIEESFLEDKLLALVYPYLLKNDQKELFESAHSVVMSVFLTNKRIAKNVAPFYSNLLLAHFPREIIIDQLRAAFTTMIRSLSETDDALAWLCVEKLLERIQQYDREIAELAQVVEAPVVSEEKALVSVATDLSQDLTPQATPSQLPSLITTIATSVTKPSVGPMRLLELQKERGQLLLALFDQLSSLNLVFVETLGHKIRELLVQETSATARQALLKCLLDVISGPQVDHTKRDWVVKWYLELVNDFGVKSKAKAVKGEEAR</sequence>
<dbReference type="AlphaFoldDB" id="A0A9P5SHS1"/>
<comment type="caution">
    <text evidence="2">The sequence shown here is derived from an EMBL/GenBank/DDBJ whole genome shotgun (WGS) entry which is preliminary data.</text>
</comment>
<dbReference type="PANTHER" id="PTHR39214:SF1">
    <property type="entry name" value="MICROBODY (PEROXISOME) BIOGENESIS PROTEIN PEROXIN 8 (EUROFUNG)"/>
    <property type="match status" value="1"/>
</dbReference>
<keyword evidence="3" id="KW-1185">Reference proteome</keyword>
<organism evidence="2 3">
    <name type="scientific">Podila minutissima</name>
    <dbReference type="NCBI Taxonomy" id="64525"/>
    <lineage>
        <taxon>Eukaryota</taxon>
        <taxon>Fungi</taxon>
        <taxon>Fungi incertae sedis</taxon>
        <taxon>Mucoromycota</taxon>
        <taxon>Mortierellomycotina</taxon>
        <taxon>Mortierellomycetes</taxon>
        <taxon>Mortierellales</taxon>
        <taxon>Mortierellaceae</taxon>
        <taxon>Podila</taxon>
    </lineage>
</organism>
<feature type="region of interest" description="Disordered" evidence="1">
    <location>
        <begin position="1"/>
        <end position="29"/>
    </location>
</feature>
<reference evidence="2" key="1">
    <citation type="journal article" date="2020" name="Fungal Divers.">
        <title>Resolving the Mortierellaceae phylogeny through synthesis of multi-gene phylogenetics and phylogenomics.</title>
        <authorList>
            <person name="Vandepol N."/>
            <person name="Liber J."/>
            <person name="Desiro A."/>
            <person name="Na H."/>
            <person name="Kennedy M."/>
            <person name="Barry K."/>
            <person name="Grigoriev I.V."/>
            <person name="Miller A.N."/>
            <person name="O'Donnell K."/>
            <person name="Stajich J.E."/>
            <person name="Bonito G."/>
        </authorList>
    </citation>
    <scope>NUCLEOTIDE SEQUENCE</scope>
    <source>
        <strain evidence="2">NVP1</strain>
    </source>
</reference>
<dbReference type="EMBL" id="JAAAUY010000764">
    <property type="protein sequence ID" value="KAF9326580.1"/>
    <property type="molecule type" value="Genomic_DNA"/>
</dbReference>
<proteinExistence type="predicted"/>
<gene>
    <name evidence="2" type="ORF">BG006_010020</name>
</gene>